<feature type="transmembrane region" description="Helical" evidence="1">
    <location>
        <begin position="94"/>
        <end position="116"/>
    </location>
</feature>
<keyword evidence="1" id="KW-0472">Membrane</keyword>
<dbReference type="Pfam" id="PF09819">
    <property type="entry name" value="ABC_cobalt"/>
    <property type="match status" value="1"/>
</dbReference>
<feature type="transmembrane region" description="Helical" evidence="1">
    <location>
        <begin position="167"/>
        <end position="189"/>
    </location>
</feature>
<evidence type="ECO:0000256" key="1">
    <source>
        <dbReference type="SAM" id="Phobius"/>
    </source>
</evidence>
<dbReference type="Proteomes" id="UP000237846">
    <property type="component" value="Unassembled WGS sequence"/>
</dbReference>
<sequence>MTGSVSSPSPEGASAPGPAPRLRWRTVDIVVAATVAAAFGVVFWLWNVTFAAVSGLFLVFPPSQGLMMGVWLIPAVLGPLIVRRPGAAVFTELVAAAVSVLFGSASGLAILLLGLLQGAGAEAVFAATRYRSWRPLTAVCAGVAAGITTTTYGLVMNYPTWPIAWMLGYYAVIGLSAALIAGLGSWYLVRGLAQAGALASFPSARTHLDRR</sequence>
<comment type="caution">
    <text evidence="2">The sequence shown here is derived from an EMBL/GenBank/DDBJ whole genome shotgun (WGS) entry which is preliminary data.</text>
</comment>
<feature type="transmembrane region" description="Helical" evidence="1">
    <location>
        <begin position="65"/>
        <end position="82"/>
    </location>
</feature>
<dbReference type="PIRSF" id="PIRSF037394">
    <property type="entry name" value="ABC_thiamine-permease_YkoE_prd"/>
    <property type="match status" value="1"/>
</dbReference>
<dbReference type="InterPro" id="IPR017195">
    <property type="entry name" value="ABC_thiamin-permease_prd"/>
</dbReference>
<keyword evidence="1" id="KW-0812">Transmembrane</keyword>
<organism evidence="2 3">
    <name type="scientific">Allonocardiopsis opalescens</name>
    <dbReference type="NCBI Taxonomy" id="1144618"/>
    <lineage>
        <taxon>Bacteria</taxon>
        <taxon>Bacillati</taxon>
        <taxon>Actinomycetota</taxon>
        <taxon>Actinomycetes</taxon>
        <taxon>Streptosporangiales</taxon>
        <taxon>Allonocardiopsis</taxon>
    </lineage>
</organism>
<dbReference type="OrthoDB" id="8017424at2"/>
<protein>
    <submittedName>
        <fullName evidence="2">Energy-coupling factor transport system substrate-specific component</fullName>
    </submittedName>
</protein>
<dbReference type="AlphaFoldDB" id="A0A2T0PXF9"/>
<keyword evidence="1" id="KW-1133">Transmembrane helix</keyword>
<accession>A0A2T0PXF9</accession>
<dbReference type="RefSeq" id="WP_106250969.1">
    <property type="nucleotide sequence ID" value="NZ_PVZC01000008.1"/>
</dbReference>
<keyword evidence="3" id="KW-1185">Reference proteome</keyword>
<dbReference type="EMBL" id="PVZC01000008">
    <property type="protein sequence ID" value="PRX96219.1"/>
    <property type="molecule type" value="Genomic_DNA"/>
</dbReference>
<evidence type="ECO:0000313" key="2">
    <source>
        <dbReference type="EMBL" id="PRX96219.1"/>
    </source>
</evidence>
<feature type="transmembrane region" description="Helical" evidence="1">
    <location>
        <begin position="29"/>
        <end position="58"/>
    </location>
</feature>
<evidence type="ECO:0000313" key="3">
    <source>
        <dbReference type="Proteomes" id="UP000237846"/>
    </source>
</evidence>
<name>A0A2T0PXF9_9ACTN</name>
<reference evidence="2 3" key="1">
    <citation type="submission" date="2018-03" db="EMBL/GenBank/DDBJ databases">
        <title>Genomic Encyclopedia of Archaeal and Bacterial Type Strains, Phase II (KMG-II): from individual species to whole genera.</title>
        <authorList>
            <person name="Goeker M."/>
        </authorList>
    </citation>
    <scope>NUCLEOTIDE SEQUENCE [LARGE SCALE GENOMIC DNA]</scope>
    <source>
        <strain evidence="2 3">DSM 45601</strain>
    </source>
</reference>
<feature type="transmembrane region" description="Helical" evidence="1">
    <location>
        <begin position="136"/>
        <end position="155"/>
    </location>
</feature>
<proteinExistence type="predicted"/>
<gene>
    <name evidence="2" type="ORF">CLV72_108226</name>
</gene>